<dbReference type="GO" id="GO:0046872">
    <property type="term" value="F:metal ion binding"/>
    <property type="evidence" value="ECO:0007669"/>
    <property type="project" value="UniProtKB-KW"/>
</dbReference>
<keyword evidence="22" id="KW-0539">Nucleus</keyword>
<evidence type="ECO:0000256" key="7">
    <source>
        <dbReference type="ARBA" id="ARBA00005968"/>
    </source>
</evidence>
<keyword evidence="11" id="KW-0964">Secreted</keyword>
<evidence type="ECO:0000256" key="22">
    <source>
        <dbReference type="ARBA" id="ARBA00023242"/>
    </source>
</evidence>
<feature type="compositionally biased region" description="Polar residues" evidence="43">
    <location>
        <begin position="537"/>
        <end position="546"/>
    </location>
</feature>
<dbReference type="EC" id="2.3.2.13" evidence="24"/>
<evidence type="ECO:0000256" key="20">
    <source>
        <dbReference type="ARBA" id="ARBA00023134"/>
    </source>
</evidence>
<dbReference type="OMA" id="QVNAKWT"/>
<evidence type="ECO:0000256" key="13">
    <source>
        <dbReference type="ARBA" id="ARBA00022670"/>
    </source>
</evidence>
<dbReference type="Gene3D" id="3.90.260.10">
    <property type="entry name" value="Transglutaminase-like"/>
    <property type="match status" value="1"/>
</dbReference>
<evidence type="ECO:0000256" key="4">
    <source>
        <dbReference type="ARBA" id="ARBA00004286"/>
    </source>
</evidence>
<comment type="catalytic activity">
    <reaction evidence="26">
        <text>L-glutaminyl-[protein] + L-lysyl-[protein] = [protein]-L-lysyl-N(6)-5-L-glutamyl-[protein] + NH4(+)</text>
        <dbReference type="Rhea" id="RHEA:54816"/>
        <dbReference type="Rhea" id="RHEA-COMP:9752"/>
        <dbReference type="Rhea" id="RHEA-COMP:10207"/>
        <dbReference type="Rhea" id="RHEA-COMP:14005"/>
        <dbReference type="ChEBI" id="CHEBI:28938"/>
        <dbReference type="ChEBI" id="CHEBI:29969"/>
        <dbReference type="ChEBI" id="CHEBI:30011"/>
        <dbReference type="ChEBI" id="CHEBI:138370"/>
        <dbReference type="EC" id="2.3.2.13"/>
    </reaction>
    <physiologicalReaction direction="left-to-right" evidence="26">
        <dbReference type="Rhea" id="RHEA:54817"/>
    </physiologicalReaction>
</comment>
<evidence type="ECO:0000256" key="10">
    <source>
        <dbReference type="ARBA" id="ARBA00022490"/>
    </source>
</evidence>
<evidence type="ECO:0000256" key="14">
    <source>
        <dbReference type="ARBA" id="ARBA00022679"/>
    </source>
</evidence>
<keyword evidence="9" id="KW-1003">Cell membrane</keyword>
<keyword evidence="20" id="KW-0342">GTP-binding</keyword>
<evidence type="ECO:0000256" key="25">
    <source>
        <dbReference type="ARBA" id="ARBA00036377"/>
    </source>
</evidence>
<evidence type="ECO:0000256" key="6">
    <source>
        <dbReference type="ARBA" id="ARBA00004514"/>
    </source>
</evidence>
<dbReference type="Pfam" id="PF00868">
    <property type="entry name" value="Transglut_N"/>
    <property type="match status" value="1"/>
</dbReference>
<evidence type="ECO:0000256" key="8">
    <source>
        <dbReference type="ARBA" id="ARBA00022454"/>
    </source>
</evidence>
<keyword evidence="13" id="KW-0645">Protease</keyword>
<keyword evidence="46" id="KW-1185">Reference proteome</keyword>
<sequence length="796" mass="88679">MQNEAGCDCKICCFKTREGCVSCLLCAAECLPESLSLCLLCCGKSRKMPSETKPSIFKGVNLNCETNNTEHHTKKISKDELIVRRGQPFTVKVELTEPFKPDLYPLAITAVTGENPSENLGTKSCFGIPDKIRRSPSAKAVWKVELEKRSYPLTGSLNLTITPPADAPIGKYNLTARYRDEETLLANLIVLFNPWCPDDSVSLSDEAERQEYVMNEHGIIYKGSGDYLISIHWDFGQFEEDMAKICLKILDVSPNHLENPAKDASARCNPIYVSRVVSAMINSGDEYGVLEGRWAGPFWGGDEPSHWSGSYPILKRWHNIGCHPVKYGQCWVFAGVMCSVMRLLGIPCRVVTNYQSAHDSNKNLIIDVYHADYGVREKETKDSVWNYHVWLECWMRRTDLAKDGKYDGWQVVDPTPQEKSDGAYCCGPAPVKAILNGETDLKYDVPFVYAEVNADCIDWLCKADGTMVNIFSDTKRVGQNISTKAVGSDTRLDITGSYKYKEGTEEERTVFKYALTRNHPRDDEIKDNEGPRDADVNRTNNANQNGGMVDGAGNAGKEVNKTDDKTTNSRNARSPESILPLPQISMCFEEVSKPKDGQDVSLRLVLNSESRTARPVSINISVQAMRYNGSPVENIQSEVKEETLLPGKDLSIPILVPFLVYHEHMVDSESMKISAMVTDKLEPKNVYLAVNDVILLDPPISITLRSPARVNQSTAAEVVFMNPVNKTLTDCTLTISGSGLVDREQKCILPDLKPSNRLRATVFLFPNKTGKKTLVASFDCSSFRHLKCTCIVNVLP</sequence>
<dbReference type="GO" id="GO:0006508">
    <property type="term" value="P:proteolysis"/>
    <property type="evidence" value="ECO:0007669"/>
    <property type="project" value="UniProtKB-KW"/>
</dbReference>
<comment type="similarity">
    <text evidence="7">Belongs to the transglutaminase superfamily. Transglutaminase family.</text>
</comment>
<dbReference type="GO" id="GO:0005886">
    <property type="term" value="C:plasma membrane"/>
    <property type="evidence" value="ECO:0007669"/>
    <property type="project" value="UniProtKB-SubCell"/>
</dbReference>
<evidence type="ECO:0000256" key="23">
    <source>
        <dbReference type="ARBA" id="ARBA00023315"/>
    </source>
</evidence>
<evidence type="ECO:0000313" key="46">
    <source>
        <dbReference type="Proteomes" id="UP000005207"/>
    </source>
</evidence>
<feature type="region of interest" description="Disordered" evidence="43">
    <location>
        <begin position="515"/>
        <end position="578"/>
    </location>
</feature>
<keyword evidence="8" id="KW-0158">Chromosome</keyword>
<evidence type="ECO:0000256" key="27">
    <source>
        <dbReference type="ARBA" id="ARBA00039019"/>
    </source>
</evidence>
<dbReference type="GO" id="GO:0007399">
    <property type="term" value="P:nervous system development"/>
    <property type="evidence" value="ECO:0007669"/>
    <property type="project" value="UniProtKB-ARBA"/>
</dbReference>
<evidence type="ECO:0000256" key="34">
    <source>
        <dbReference type="ARBA" id="ARBA00042912"/>
    </source>
</evidence>
<evidence type="ECO:0000256" key="43">
    <source>
        <dbReference type="SAM" id="MobiDB-lite"/>
    </source>
</evidence>
<keyword evidence="14" id="KW-0808">Transferase</keyword>
<feature type="active site" evidence="41">
    <location>
        <position position="330"/>
    </location>
</feature>
<evidence type="ECO:0000256" key="15">
    <source>
        <dbReference type="ARBA" id="ARBA00022723"/>
    </source>
</evidence>
<comment type="catalytic activity">
    <reaction evidence="40">
        <text>L-glutaminyl-[protein] + dopamine = 5-dopaminyl-L-glutamyl-[protein] + NH4(+)</text>
        <dbReference type="Rhea" id="RHEA:66556"/>
        <dbReference type="Rhea" id="RHEA-COMP:10207"/>
        <dbReference type="Rhea" id="RHEA-COMP:17053"/>
        <dbReference type="ChEBI" id="CHEBI:28938"/>
        <dbReference type="ChEBI" id="CHEBI:30011"/>
        <dbReference type="ChEBI" id="CHEBI:59905"/>
        <dbReference type="ChEBI" id="CHEBI:167175"/>
    </reaction>
    <physiologicalReaction direction="left-to-right" evidence="40">
        <dbReference type="Rhea" id="RHEA:66557"/>
    </physiologicalReaction>
</comment>
<evidence type="ECO:0000256" key="9">
    <source>
        <dbReference type="ARBA" id="ARBA00022475"/>
    </source>
</evidence>
<keyword evidence="21" id="KW-0472">Membrane</keyword>
<evidence type="ECO:0000256" key="5">
    <source>
        <dbReference type="ARBA" id="ARBA00004498"/>
    </source>
</evidence>
<evidence type="ECO:0000313" key="45">
    <source>
        <dbReference type="Ensembl" id="ENSONIP00000005605.1"/>
    </source>
</evidence>
<comment type="catalytic activity">
    <reaction evidence="25">
        <text>L-glutaminyl-[protein] + serotonin = 5-serotonyl-L-glutamyl-[protein] + NH4(+)</text>
        <dbReference type="Rhea" id="RHEA:66552"/>
        <dbReference type="Rhea" id="RHEA-COMP:10207"/>
        <dbReference type="Rhea" id="RHEA-COMP:17052"/>
        <dbReference type="ChEBI" id="CHEBI:28938"/>
        <dbReference type="ChEBI" id="CHEBI:30011"/>
        <dbReference type="ChEBI" id="CHEBI:167174"/>
        <dbReference type="ChEBI" id="CHEBI:350546"/>
    </reaction>
    <physiologicalReaction direction="left-to-right" evidence="25">
        <dbReference type="Rhea" id="RHEA:66553"/>
    </physiologicalReaction>
</comment>
<dbReference type="Pfam" id="PF01841">
    <property type="entry name" value="Transglut_core"/>
    <property type="match status" value="1"/>
</dbReference>
<evidence type="ECO:0000256" key="41">
    <source>
        <dbReference type="PIRSR" id="PIRSR000459-1"/>
    </source>
</evidence>
<reference evidence="45" key="3">
    <citation type="submission" date="2025-09" db="UniProtKB">
        <authorList>
            <consortium name="Ensembl"/>
        </authorList>
    </citation>
    <scope>IDENTIFICATION</scope>
</reference>
<dbReference type="eggNOG" id="ENOG502QTRA">
    <property type="taxonomic scope" value="Eukaryota"/>
</dbReference>
<dbReference type="Gene3D" id="2.60.40.10">
    <property type="entry name" value="Immunoglobulins"/>
    <property type="match status" value="3"/>
</dbReference>
<dbReference type="InterPro" id="IPR036985">
    <property type="entry name" value="Transglutaminase-like_sf"/>
</dbReference>
<dbReference type="Ensembl" id="ENSONIT00000005609.2">
    <property type="protein sequence ID" value="ENSONIP00000005605.1"/>
    <property type="gene ID" value="ENSONIG00000034402.1"/>
</dbReference>
<evidence type="ECO:0000256" key="30">
    <source>
        <dbReference type="ARBA" id="ARBA00041677"/>
    </source>
</evidence>
<feature type="compositionally biased region" description="Basic and acidic residues" evidence="43">
    <location>
        <begin position="558"/>
        <end position="567"/>
    </location>
</feature>
<evidence type="ECO:0000256" key="33">
    <source>
        <dbReference type="ARBA" id="ARBA00042239"/>
    </source>
</evidence>
<dbReference type="GO" id="GO:0005694">
    <property type="term" value="C:chromosome"/>
    <property type="evidence" value="ECO:0007669"/>
    <property type="project" value="UniProtKB-SubCell"/>
</dbReference>
<dbReference type="RefSeq" id="XP_025762969.1">
    <property type="nucleotide sequence ID" value="XM_025907184.1"/>
</dbReference>
<dbReference type="GeneID" id="100692269"/>
<evidence type="ECO:0000256" key="42">
    <source>
        <dbReference type="PIRSR" id="PIRSR000459-2"/>
    </source>
</evidence>
<keyword evidence="10" id="KW-0963">Cytoplasm</keyword>
<dbReference type="GO" id="GO:0005739">
    <property type="term" value="C:mitochondrion"/>
    <property type="evidence" value="ECO:0007669"/>
    <property type="project" value="UniProtKB-SubCell"/>
</dbReference>
<comment type="cofactor">
    <cofactor evidence="42">
        <name>Ca(2+)</name>
        <dbReference type="ChEBI" id="CHEBI:29108"/>
    </cofactor>
    <text evidence="42">Binds 1 Ca(2+) ion per subunit.</text>
</comment>
<dbReference type="InterPro" id="IPR038765">
    <property type="entry name" value="Papain-like_cys_pep_sf"/>
</dbReference>
<dbReference type="InterPro" id="IPR014756">
    <property type="entry name" value="Ig_E-set"/>
</dbReference>
<comment type="catalytic activity">
    <reaction evidence="39">
        <text>L-glutaminyl-[protein] + (R)-noradrenaline = 5-(R)-noradrenalinyl-L-glutamyl-[protein] + NH4(+)</text>
        <dbReference type="Rhea" id="RHEA:66560"/>
        <dbReference type="Rhea" id="RHEA-COMP:10207"/>
        <dbReference type="Rhea" id="RHEA-COMP:17054"/>
        <dbReference type="ChEBI" id="CHEBI:28938"/>
        <dbReference type="ChEBI" id="CHEBI:30011"/>
        <dbReference type="ChEBI" id="CHEBI:72587"/>
        <dbReference type="ChEBI" id="CHEBI:167178"/>
    </reaction>
    <physiologicalReaction direction="left-to-right" evidence="39">
        <dbReference type="Rhea" id="RHEA:66561"/>
    </physiologicalReaction>
</comment>
<dbReference type="SUPFAM" id="SSF49309">
    <property type="entry name" value="Transglutaminase, two C-terminal domains"/>
    <property type="match status" value="2"/>
</dbReference>
<evidence type="ECO:0000256" key="18">
    <source>
        <dbReference type="ARBA" id="ARBA00022837"/>
    </source>
</evidence>
<dbReference type="GO" id="GO:0008233">
    <property type="term" value="F:peptidase activity"/>
    <property type="evidence" value="ECO:0007669"/>
    <property type="project" value="UniProtKB-KW"/>
</dbReference>
<dbReference type="GO" id="GO:0050568">
    <property type="term" value="F:protein-glutamine glutaminase activity"/>
    <property type="evidence" value="ECO:0007669"/>
    <property type="project" value="UniProtKB-EC"/>
</dbReference>
<feature type="binding site" evidence="42">
    <location>
        <position position="507"/>
    </location>
    <ligand>
        <name>Ca(2+)</name>
        <dbReference type="ChEBI" id="CHEBI:29108"/>
    </ligand>
</feature>
<dbReference type="InterPro" id="IPR023608">
    <property type="entry name" value="Transglutaminase_animal"/>
</dbReference>
<dbReference type="PANTHER" id="PTHR11590">
    <property type="entry name" value="PROTEIN-GLUTAMINE GAMMA-GLUTAMYLTRANSFERASE"/>
    <property type="match status" value="1"/>
</dbReference>
<dbReference type="RefSeq" id="XP_005453677.1">
    <property type="nucleotide sequence ID" value="XM_005453620.4"/>
</dbReference>
<evidence type="ECO:0000256" key="37">
    <source>
        <dbReference type="ARBA" id="ARBA00047868"/>
    </source>
</evidence>
<dbReference type="InterPro" id="IPR002931">
    <property type="entry name" value="Transglutaminase-like"/>
</dbReference>
<feature type="active site" evidence="41">
    <location>
        <position position="413"/>
    </location>
</feature>
<dbReference type="InterPro" id="IPR036238">
    <property type="entry name" value="Transglutaminase_C_sf"/>
</dbReference>
<evidence type="ECO:0000256" key="28">
    <source>
        <dbReference type="ARBA" id="ARBA00040561"/>
    </source>
</evidence>
<dbReference type="InterPro" id="IPR001102">
    <property type="entry name" value="Transglutaminase_N"/>
</dbReference>
<feature type="binding site" evidence="42">
    <location>
        <position position="455"/>
    </location>
    <ligand>
        <name>Ca(2+)</name>
        <dbReference type="ChEBI" id="CHEBI:29108"/>
    </ligand>
</feature>
<evidence type="ECO:0000256" key="2">
    <source>
        <dbReference type="ARBA" id="ARBA00004173"/>
    </source>
</evidence>
<keyword evidence="15 42" id="KW-0479">Metal-binding</keyword>
<dbReference type="InterPro" id="IPR008958">
    <property type="entry name" value="Transglutaminase_C"/>
</dbReference>
<dbReference type="AlphaFoldDB" id="I3J9R5"/>
<dbReference type="InParanoid" id="I3J9R5"/>
<dbReference type="PANTHER" id="PTHR11590:SF6">
    <property type="entry name" value="PROTEIN-GLUTAMINE GAMMA-GLUTAMYLTRANSFERASE 2"/>
    <property type="match status" value="1"/>
</dbReference>
<evidence type="ECO:0000256" key="26">
    <source>
        <dbReference type="ARBA" id="ARBA00036876"/>
    </source>
</evidence>
<evidence type="ECO:0000256" key="31">
    <source>
        <dbReference type="ARBA" id="ARBA00042099"/>
    </source>
</evidence>
<evidence type="ECO:0000256" key="29">
    <source>
        <dbReference type="ARBA" id="ARBA00041650"/>
    </source>
</evidence>
<reference evidence="45" key="2">
    <citation type="submission" date="2025-08" db="UniProtKB">
        <authorList>
            <consortium name="Ensembl"/>
        </authorList>
    </citation>
    <scope>IDENTIFICATION</scope>
</reference>
<evidence type="ECO:0000256" key="11">
    <source>
        <dbReference type="ARBA" id="ARBA00022525"/>
    </source>
</evidence>
<evidence type="ECO:0000256" key="40">
    <source>
        <dbReference type="ARBA" id="ARBA00048365"/>
    </source>
</evidence>
<dbReference type="GO" id="GO:0005829">
    <property type="term" value="C:cytosol"/>
    <property type="evidence" value="ECO:0007669"/>
    <property type="project" value="UniProtKB-SubCell"/>
</dbReference>
<dbReference type="Proteomes" id="UP000005207">
    <property type="component" value="Linkage group LG5"/>
</dbReference>
<evidence type="ECO:0000256" key="3">
    <source>
        <dbReference type="ARBA" id="ARBA00004236"/>
    </source>
</evidence>
<comment type="catalytic activity">
    <reaction evidence="38">
        <text>L-glutaminyl-[protein] + histamine = 5-histaminyl-L-glutamyl-[protein] + NH4(+)</text>
        <dbReference type="Rhea" id="RHEA:66564"/>
        <dbReference type="Rhea" id="RHEA-COMP:10207"/>
        <dbReference type="Rhea" id="RHEA-COMP:17056"/>
        <dbReference type="ChEBI" id="CHEBI:28938"/>
        <dbReference type="ChEBI" id="CHEBI:30011"/>
        <dbReference type="ChEBI" id="CHEBI:58432"/>
        <dbReference type="ChEBI" id="CHEBI:167179"/>
    </reaction>
    <physiologicalReaction direction="left-to-right" evidence="38">
        <dbReference type="Rhea" id="RHEA:66565"/>
    </physiologicalReaction>
</comment>
<evidence type="ECO:0000256" key="12">
    <source>
        <dbReference type="ARBA" id="ARBA00022530"/>
    </source>
</evidence>
<organism evidence="45 46">
    <name type="scientific">Oreochromis niloticus</name>
    <name type="common">Nile tilapia</name>
    <name type="synonym">Tilapia nilotica</name>
    <dbReference type="NCBI Taxonomy" id="8128"/>
    <lineage>
        <taxon>Eukaryota</taxon>
        <taxon>Metazoa</taxon>
        <taxon>Chordata</taxon>
        <taxon>Craniata</taxon>
        <taxon>Vertebrata</taxon>
        <taxon>Euteleostomi</taxon>
        <taxon>Actinopterygii</taxon>
        <taxon>Neopterygii</taxon>
        <taxon>Teleostei</taxon>
        <taxon>Neoteleostei</taxon>
        <taxon>Acanthomorphata</taxon>
        <taxon>Ovalentaria</taxon>
        <taxon>Cichlomorphae</taxon>
        <taxon>Cichliformes</taxon>
        <taxon>Cichlidae</taxon>
        <taxon>African cichlids</taxon>
        <taxon>Pseudocrenilabrinae</taxon>
        <taxon>Oreochromini</taxon>
        <taxon>Oreochromis</taxon>
    </lineage>
</organism>
<feature type="compositionally biased region" description="Basic and acidic residues" evidence="43">
    <location>
        <begin position="519"/>
        <end position="536"/>
    </location>
</feature>
<accession>I3J9R5</accession>
<feature type="domain" description="Transglutaminase-like" evidence="44">
    <location>
        <begin position="322"/>
        <end position="416"/>
    </location>
</feature>
<dbReference type="OrthoDB" id="437511at2759"/>
<dbReference type="SUPFAM" id="SSF81296">
    <property type="entry name" value="E set domains"/>
    <property type="match status" value="1"/>
</dbReference>
<dbReference type="FunFam" id="3.90.260.10:FF:000001">
    <property type="entry name" value="Protein-glutamine gamma-glutamyltransferase 2"/>
    <property type="match status" value="1"/>
</dbReference>
<keyword evidence="17" id="KW-0378">Hydrolase</keyword>
<dbReference type="FunFam" id="2.60.40.10:FF:000090">
    <property type="entry name" value="Protein-glutamine gamma-glutamyltransferase 2"/>
    <property type="match status" value="1"/>
</dbReference>
<gene>
    <name evidence="45" type="primary">LOC100692269</name>
</gene>
<dbReference type="InterPro" id="IPR013783">
    <property type="entry name" value="Ig-like_fold"/>
</dbReference>
<dbReference type="SUPFAM" id="SSF54001">
    <property type="entry name" value="Cysteine proteinases"/>
    <property type="match status" value="1"/>
</dbReference>
<evidence type="ECO:0000256" key="39">
    <source>
        <dbReference type="ARBA" id="ARBA00048230"/>
    </source>
</evidence>
<dbReference type="GeneTree" id="ENSGT01050000244866"/>
<name>I3J9R5_ORENI</name>
<comment type="catalytic activity">
    <reaction evidence="37">
        <text>L-glutaminyl-[protein] + H2O = L-glutamyl-[protein] + NH4(+)</text>
        <dbReference type="Rhea" id="RHEA:16441"/>
        <dbReference type="Rhea" id="RHEA-COMP:10207"/>
        <dbReference type="Rhea" id="RHEA-COMP:10208"/>
        <dbReference type="ChEBI" id="CHEBI:15377"/>
        <dbReference type="ChEBI" id="CHEBI:28938"/>
        <dbReference type="ChEBI" id="CHEBI:29973"/>
        <dbReference type="ChEBI" id="CHEBI:30011"/>
        <dbReference type="EC" id="3.5.1.44"/>
    </reaction>
    <physiologicalReaction direction="left-to-right" evidence="37">
        <dbReference type="Rhea" id="RHEA:16442"/>
    </physiologicalReaction>
</comment>
<dbReference type="KEGG" id="onl:100692269"/>
<dbReference type="PIRSF" id="PIRSF000459">
    <property type="entry name" value="TGM_EBP42"/>
    <property type="match status" value="1"/>
</dbReference>
<dbReference type="GO" id="GO:0005634">
    <property type="term" value="C:nucleus"/>
    <property type="evidence" value="ECO:0007669"/>
    <property type="project" value="UniProtKB-SubCell"/>
</dbReference>
<evidence type="ECO:0000256" key="19">
    <source>
        <dbReference type="ARBA" id="ARBA00023128"/>
    </source>
</evidence>
<evidence type="ECO:0000259" key="44">
    <source>
        <dbReference type="SMART" id="SM00460"/>
    </source>
</evidence>
<dbReference type="GO" id="GO:0005525">
    <property type="term" value="F:GTP binding"/>
    <property type="evidence" value="ECO:0007669"/>
    <property type="project" value="UniProtKB-KW"/>
</dbReference>
<feature type="binding site" evidence="42">
    <location>
        <position position="453"/>
    </location>
    <ligand>
        <name>Ca(2+)</name>
        <dbReference type="ChEBI" id="CHEBI:29108"/>
    </ligand>
</feature>
<evidence type="ECO:0000256" key="21">
    <source>
        <dbReference type="ARBA" id="ARBA00023136"/>
    </source>
</evidence>
<keyword evidence="12" id="KW-0272">Extracellular matrix</keyword>
<protein>
    <recommendedName>
        <fullName evidence="28">Protein-glutamine gamma-glutamyltransferase 2</fullName>
        <ecNumber evidence="24">2.3.2.13</ecNumber>
        <ecNumber evidence="27">3.5.1.44</ecNumber>
    </recommendedName>
    <alternativeName>
        <fullName evidence="31">Isopeptidase TGM2</fullName>
    </alternativeName>
    <alternativeName>
        <fullName evidence="33">Protein-glutamine deamidase TGM2</fullName>
    </alternativeName>
    <alternativeName>
        <fullName evidence="32">Protein-glutamine dopaminyltransferase TGM2</fullName>
    </alternativeName>
    <alternativeName>
        <fullName evidence="35">Protein-glutamine histaminyltransferase TGM2</fullName>
    </alternativeName>
    <alternativeName>
        <fullName evidence="36">Protein-glutamine noradrenalinyltransferase TGM2</fullName>
    </alternativeName>
    <alternativeName>
        <fullName evidence="34">Protein-glutamine serotonyltransferase TGM2</fullName>
    </alternativeName>
    <alternativeName>
        <fullName evidence="30">Tissue transglutaminase</fullName>
    </alternativeName>
    <alternativeName>
        <fullName evidence="29">Transglutaminase-2</fullName>
    </alternativeName>
</protein>
<dbReference type="RefSeq" id="XP_025762966.1">
    <property type="nucleotide sequence ID" value="XM_025907181.1"/>
</dbReference>
<evidence type="ECO:0000256" key="32">
    <source>
        <dbReference type="ARBA" id="ARBA00042105"/>
    </source>
</evidence>
<comment type="subcellular location">
    <subcellularLocation>
        <location evidence="3">Cell membrane</location>
    </subcellularLocation>
    <subcellularLocation>
        <location evidence="4">Chromosome</location>
    </subcellularLocation>
    <subcellularLocation>
        <location evidence="6">Cytoplasm</location>
        <location evidence="6">Cytosol</location>
    </subcellularLocation>
    <subcellularLocation>
        <location evidence="2">Mitochondrion</location>
    </subcellularLocation>
    <subcellularLocation>
        <location evidence="1">Nucleus</location>
    </subcellularLocation>
    <subcellularLocation>
        <location evidence="5">Secreted</location>
        <location evidence="5">Extracellular space</location>
        <location evidence="5">Extracellular matrix</location>
    </subcellularLocation>
</comment>
<keyword evidence="16" id="KW-0547">Nucleotide-binding</keyword>
<dbReference type="GO" id="GO:0003810">
    <property type="term" value="F:protein-glutamine gamma-glutamyltransferase activity"/>
    <property type="evidence" value="ECO:0007669"/>
    <property type="project" value="UniProtKB-EC"/>
</dbReference>
<dbReference type="RefSeq" id="XP_025762967.1">
    <property type="nucleotide sequence ID" value="XM_025907182.1"/>
</dbReference>
<evidence type="ECO:0000256" key="1">
    <source>
        <dbReference type="ARBA" id="ARBA00004123"/>
    </source>
</evidence>
<feature type="binding site" evidence="42">
    <location>
        <position position="502"/>
    </location>
    <ligand>
        <name>Ca(2+)</name>
        <dbReference type="ChEBI" id="CHEBI:29108"/>
    </ligand>
</feature>
<dbReference type="SMART" id="SM00460">
    <property type="entry name" value="TGc"/>
    <property type="match status" value="1"/>
</dbReference>
<keyword evidence="18 42" id="KW-0106">Calcium</keyword>
<dbReference type="EC" id="3.5.1.44" evidence="27"/>
<dbReference type="InterPro" id="IPR050779">
    <property type="entry name" value="Transglutaminase"/>
</dbReference>
<evidence type="ECO:0000256" key="36">
    <source>
        <dbReference type="ARBA" id="ARBA00043138"/>
    </source>
</evidence>
<evidence type="ECO:0000256" key="38">
    <source>
        <dbReference type="ARBA" id="ARBA00047876"/>
    </source>
</evidence>
<dbReference type="Pfam" id="PF00927">
    <property type="entry name" value="Transglut_C"/>
    <property type="match status" value="2"/>
</dbReference>
<evidence type="ECO:0000256" key="35">
    <source>
        <dbReference type="ARBA" id="ARBA00043104"/>
    </source>
</evidence>
<dbReference type="RefSeq" id="XP_025762965.1">
    <property type="nucleotide sequence ID" value="XM_025907180.1"/>
</dbReference>
<reference evidence="46" key="1">
    <citation type="submission" date="2012-01" db="EMBL/GenBank/DDBJ databases">
        <title>The Genome Sequence of Oreochromis niloticus (Nile Tilapia).</title>
        <authorList>
            <consortium name="Broad Institute Genome Assembly Team"/>
            <consortium name="Broad Institute Sequencing Platform"/>
            <person name="Di Palma F."/>
            <person name="Johnson J."/>
            <person name="Lander E.S."/>
            <person name="Lindblad-Toh K."/>
        </authorList>
    </citation>
    <scope>NUCLEOTIDE SEQUENCE [LARGE SCALE GENOMIC DNA]</scope>
</reference>
<proteinExistence type="inferred from homology"/>
<dbReference type="RefSeq" id="XP_025762968.1">
    <property type="nucleotide sequence ID" value="XM_025907183.1"/>
</dbReference>
<evidence type="ECO:0000256" key="17">
    <source>
        <dbReference type="ARBA" id="ARBA00022801"/>
    </source>
</evidence>
<keyword evidence="19" id="KW-0496">Mitochondrion</keyword>
<dbReference type="STRING" id="8128.ENSONIP00000005605"/>
<feature type="active site" evidence="41">
    <location>
        <position position="388"/>
    </location>
</feature>
<evidence type="ECO:0000256" key="16">
    <source>
        <dbReference type="ARBA" id="ARBA00022741"/>
    </source>
</evidence>
<evidence type="ECO:0000256" key="24">
    <source>
        <dbReference type="ARBA" id="ARBA00024222"/>
    </source>
</evidence>
<keyword evidence="23" id="KW-0012">Acyltransferase</keyword>